<organism evidence="2 3">
    <name type="scientific">Thlaspi arvense</name>
    <name type="common">Field penny-cress</name>
    <dbReference type="NCBI Taxonomy" id="13288"/>
    <lineage>
        <taxon>Eukaryota</taxon>
        <taxon>Viridiplantae</taxon>
        <taxon>Streptophyta</taxon>
        <taxon>Embryophyta</taxon>
        <taxon>Tracheophyta</taxon>
        <taxon>Spermatophyta</taxon>
        <taxon>Magnoliopsida</taxon>
        <taxon>eudicotyledons</taxon>
        <taxon>Gunneridae</taxon>
        <taxon>Pentapetalae</taxon>
        <taxon>rosids</taxon>
        <taxon>malvids</taxon>
        <taxon>Brassicales</taxon>
        <taxon>Brassicaceae</taxon>
        <taxon>Thlaspideae</taxon>
        <taxon>Thlaspi</taxon>
    </lineage>
</organism>
<evidence type="ECO:0000313" key="3">
    <source>
        <dbReference type="Proteomes" id="UP000836841"/>
    </source>
</evidence>
<evidence type="ECO:0000259" key="1">
    <source>
        <dbReference type="Pfam" id="PF25210"/>
    </source>
</evidence>
<evidence type="ECO:0000313" key="2">
    <source>
        <dbReference type="EMBL" id="CAH2061553.1"/>
    </source>
</evidence>
<keyword evidence="3" id="KW-1185">Reference proteome</keyword>
<accession>A0AAU9SF53</accession>
<dbReference type="PANTHER" id="PTHR24414:SF75">
    <property type="entry name" value="F-BOX DOMAIN-CONTAINING PROTEIN"/>
    <property type="match status" value="1"/>
</dbReference>
<dbReference type="Pfam" id="PF25210">
    <property type="entry name" value="Kelch_FKB95"/>
    <property type="match status" value="1"/>
</dbReference>
<dbReference type="SUPFAM" id="SSF117281">
    <property type="entry name" value="Kelch motif"/>
    <property type="match status" value="1"/>
</dbReference>
<reference evidence="2 3" key="1">
    <citation type="submission" date="2022-03" db="EMBL/GenBank/DDBJ databases">
        <authorList>
            <person name="Nunn A."/>
            <person name="Chopra R."/>
            <person name="Nunn A."/>
            <person name="Contreras Garrido A."/>
        </authorList>
    </citation>
    <scope>NUCLEOTIDE SEQUENCE [LARGE SCALE GENOMIC DNA]</scope>
</reference>
<dbReference type="PANTHER" id="PTHR24414">
    <property type="entry name" value="F-BOX/KELCH-REPEAT PROTEIN SKIP4"/>
    <property type="match status" value="1"/>
</dbReference>
<name>A0AAU9SF53_THLAR</name>
<dbReference type="EMBL" id="OU466860">
    <property type="protein sequence ID" value="CAH2061553.1"/>
    <property type="molecule type" value="Genomic_DNA"/>
</dbReference>
<proteinExistence type="predicted"/>
<dbReference type="InterPro" id="IPR015915">
    <property type="entry name" value="Kelch-typ_b-propeller"/>
</dbReference>
<feature type="non-terminal residue" evidence="2">
    <location>
        <position position="252"/>
    </location>
</feature>
<dbReference type="AlphaFoldDB" id="A0AAU9SF53"/>
<protein>
    <recommendedName>
        <fullName evidence="1">FKB95-like N-terminal Kelch domain-containing protein</fullName>
    </recommendedName>
</protein>
<dbReference type="Proteomes" id="UP000836841">
    <property type="component" value="Chromosome 4"/>
</dbReference>
<dbReference type="Gene3D" id="2.120.10.80">
    <property type="entry name" value="Kelch-type beta propeller"/>
    <property type="match status" value="1"/>
</dbReference>
<sequence length="252" mass="28441">IENNPTENQFAVATNLVFPYDYDPNPSAIAIGLEIFFICGAYTPSSRLLIFDTRSVGGKIFVIGGFRGDEIQEESFDLKTQTWEQVPDPEENWWWDRSKSLVSLDKKVYALLSHEQIAVHYDTIDGSCGSFVLPKDDDLCEAGVCVAENVLYVYYARFGLMWFDSELMLWKVVEGLSHLNKVRCVGMAEYYGKMAVLWEETRGVSGERKEIWCRMIALGRSEVGIHGTAETAKLLGSVPLGYRMECCLSVLD</sequence>
<dbReference type="InterPro" id="IPR057499">
    <property type="entry name" value="Kelch_FKB95"/>
</dbReference>
<feature type="domain" description="FKB95-like N-terminal Kelch" evidence="1">
    <location>
        <begin position="56"/>
        <end position="230"/>
    </location>
</feature>
<dbReference type="InterPro" id="IPR050354">
    <property type="entry name" value="F-box/kelch-repeat_ARATH"/>
</dbReference>
<gene>
    <name evidence="2" type="ORF">TAV2_LOCUS12435</name>
</gene>
<feature type="non-terminal residue" evidence="2">
    <location>
        <position position="1"/>
    </location>
</feature>